<feature type="domain" description="HPt" evidence="2">
    <location>
        <begin position="16"/>
        <end position="105"/>
    </location>
</feature>
<keyword evidence="4" id="KW-1185">Reference proteome</keyword>
<evidence type="ECO:0000313" key="3">
    <source>
        <dbReference type="EMBL" id="MFC4094296.1"/>
    </source>
</evidence>
<proteinExistence type="predicted"/>
<dbReference type="EMBL" id="JBHSAW010000001">
    <property type="protein sequence ID" value="MFC4094296.1"/>
    <property type="molecule type" value="Genomic_DNA"/>
</dbReference>
<dbReference type="Proteomes" id="UP001595814">
    <property type="component" value="Unassembled WGS sequence"/>
</dbReference>
<protein>
    <submittedName>
        <fullName evidence="3">Hpt domain-containing protein</fullName>
    </submittedName>
</protein>
<organism evidence="3 4">
    <name type="scientific">Euzebyella saccharophila</name>
    <dbReference type="NCBI Taxonomy" id="679664"/>
    <lineage>
        <taxon>Bacteria</taxon>
        <taxon>Pseudomonadati</taxon>
        <taxon>Bacteroidota</taxon>
        <taxon>Flavobacteriia</taxon>
        <taxon>Flavobacteriales</taxon>
        <taxon>Flavobacteriaceae</taxon>
        <taxon>Euzebyella</taxon>
    </lineage>
</organism>
<reference evidence="4" key="1">
    <citation type="journal article" date="2019" name="Int. J. Syst. Evol. Microbiol.">
        <title>The Global Catalogue of Microorganisms (GCM) 10K type strain sequencing project: providing services to taxonomists for standard genome sequencing and annotation.</title>
        <authorList>
            <consortium name="The Broad Institute Genomics Platform"/>
            <consortium name="The Broad Institute Genome Sequencing Center for Infectious Disease"/>
            <person name="Wu L."/>
            <person name="Ma J."/>
        </authorList>
    </citation>
    <scope>NUCLEOTIDE SEQUENCE [LARGE SCALE GENOMIC DNA]</scope>
    <source>
        <strain evidence="4">CECT 7477</strain>
    </source>
</reference>
<name>A0ABV8JL28_9FLAO</name>
<dbReference type="InterPro" id="IPR036641">
    <property type="entry name" value="HPT_dom_sf"/>
</dbReference>
<sequence>METPNKNYIKQLAGDDLEFEQQFINILKEEFPVERNEYQKTLQNKEYQETAQLVHKIKHKFNILGLEESYQLAQDYEAELLKSKTDMQTKFEASLNLVEEYIQTI</sequence>
<dbReference type="InterPro" id="IPR008207">
    <property type="entry name" value="Sig_transdc_His_kin_Hpt_dom"/>
</dbReference>
<dbReference type="RefSeq" id="WP_192462542.1">
    <property type="nucleotide sequence ID" value="NZ_JACYFJ010000004.1"/>
</dbReference>
<dbReference type="PROSITE" id="PS50894">
    <property type="entry name" value="HPT"/>
    <property type="match status" value="1"/>
</dbReference>
<accession>A0ABV8JL28</accession>
<feature type="modified residue" description="Phosphohistidine" evidence="1">
    <location>
        <position position="55"/>
    </location>
</feature>
<evidence type="ECO:0000256" key="1">
    <source>
        <dbReference type="PROSITE-ProRule" id="PRU00110"/>
    </source>
</evidence>
<gene>
    <name evidence="3" type="ORF">ACFOUT_00315</name>
</gene>
<dbReference type="Gene3D" id="1.20.120.160">
    <property type="entry name" value="HPT domain"/>
    <property type="match status" value="1"/>
</dbReference>
<dbReference type="SUPFAM" id="SSF47226">
    <property type="entry name" value="Histidine-containing phosphotransfer domain, HPT domain"/>
    <property type="match status" value="1"/>
</dbReference>
<comment type="caution">
    <text evidence="3">The sequence shown here is derived from an EMBL/GenBank/DDBJ whole genome shotgun (WGS) entry which is preliminary data.</text>
</comment>
<keyword evidence="1" id="KW-0597">Phosphoprotein</keyword>
<evidence type="ECO:0000313" key="4">
    <source>
        <dbReference type="Proteomes" id="UP001595814"/>
    </source>
</evidence>
<evidence type="ECO:0000259" key="2">
    <source>
        <dbReference type="PROSITE" id="PS50894"/>
    </source>
</evidence>